<feature type="non-terminal residue" evidence="1">
    <location>
        <position position="1"/>
    </location>
</feature>
<reference evidence="1" key="1">
    <citation type="journal article" date="2014" name="Front. Microbiol.">
        <title>High frequency of phylogenetically diverse reductive dehalogenase-homologous genes in deep subseafloor sedimentary metagenomes.</title>
        <authorList>
            <person name="Kawai M."/>
            <person name="Futagami T."/>
            <person name="Toyoda A."/>
            <person name="Takaki Y."/>
            <person name="Nishi S."/>
            <person name="Hori S."/>
            <person name="Arai W."/>
            <person name="Tsubouchi T."/>
            <person name="Morono Y."/>
            <person name="Uchiyama I."/>
            <person name="Ito T."/>
            <person name="Fujiyama A."/>
            <person name="Inagaki F."/>
            <person name="Takami H."/>
        </authorList>
    </citation>
    <scope>NUCLEOTIDE SEQUENCE</scope>
    <source>
        <strain evidence="1">Expedition CK06-06</strain>
    </source>
</reference>
<comment type="caution">
    <text evidence="1">The sequence shown here is derived from an EMBL/GenBank/DDBJ whole genome shotgun (WGS) entry which is preliminary data.</text>
</comment>
<organism evidence="1">
    <name type="scientific">marine sediment metagenome</name>
    <dbReference type="NCBI Taxonomy" id="412755"/>
    <lineage>
        <taxon>unclassified sequences</taxon>
        <taxon>metagenomes</taxon>
        <taxon>ecological metagenomes</taxon>
    </lineage>
</organism>
<gene>
    <name evidence="1" type="ORF">S06H3_30660</name>
</gene>
<evidence type="ECO:0000313" key="1">
    <source>
        <dbReference type="EMBL" id="GAI30512.1"/>
    </source>
</evidence>
<sequence>YWGEEYANSKEVSVMTSDPIEFIDSLTYFTHWGHSGLILNVAVKNSAFERCRVELRATFYDPDGIEYDSRTETPILAAGETRNVQFPTYKLDFPYWTVMPTYSIEIMKAEILY</sequence>
<proteinExistence type="predicted"/>
<accession>X1MFV5</accession>
<protein>
    <submittedName>
        <fullName evidence="1">Uncharacterized protein</fullName>
    </submittedName>
</protein>
<dbReference type="EMBL" id="BARV01018079">
    <property type="protein sequence ID" value="GAI30512.1"/>
    <property type="molecule type" value="Genomic_DNA"/>
</dbReference>
<name>X1MFV5_9ZZZZ</name>
<dbReference type="AlphaFoldDB" id="X1MFV5"/>